<evidence type="ECO:0008006" key="4">
    <source>
        <dbReference type="Google" id="ProtNLM"/>
    </source>
</evidence>
<evidence type="ECO:0000313" key="2">
    <source>
        <dbReference type="EMBL" id="OKY23043.1"/>
    </source>
</evidence>
<gene>
    <name evidence="2" type="ORF">AOT42_09995</name>
</gene>
<dbReference type="Proteomes" id="UP000186159">
    <property type="component" value="Unassembled WGS sequence"/>
</dbReference>
<feature type="transmembrane region" description="Helical" evidence="1">
    <location>
        <begin position="233"/>
        <end position="254"/>
    </location>
</feature>
<accession>A0AAX0J1U1</accession>
<keyword evidence="1" id="KW-0812">Transmembrane</keyword>
<keyword evidence="1" id="KW-1133">Transmembrane helix</keyword>
<keyword evidence="1" id="KW-0472">Membrane</keyword>
<feature type="transmembrane region" description="Helical" evidence="1">
    <location>
        <begin position="85"/>
        <end position="108"/>
    </location>
</feature>
<dbReference type="EMBL" id="LJXR01000006">
    <property type="protein sequence ID" value="OKY23043.1"/>
    <property type="molecule type" value="Genomic_DNA"/>
</dbReference>
<dbReference type="AlphaFoldDB" id="A0AAX0J1U1"/>
<evidence type="ECO:0000313" key="3">
    <source>
        <dbReference type="Proteomes" id="UP000186159"/>
    </source>
</evidence>
<sequence>MFKVALHYFRIDRAAWASCAGILLLLTLLSIYELKFKPYLGMTEMLAGIVPMFVGIVWAVALFSREFETKSSVWALSQDLSPSKWFVCRMVSPLTSALVFGICVWGIVELSQINSSSLGSAKNMMSYSYIAGHAFYPALVTILMVSIAALVGVLLKKAIPSIAITFALGLVLCTTGASWLNPLLPIAQGEFKGGGPDDSVLPVPGEMISSKSIDNGNHLVEFYPNTAFWDAQILYASMWAFLSILLIGFAFFLFKQTSRRTP</sequence>
<name>A0AAX0J1U1_CORDP</name>
<feature type="transmembrane region" description="Helical" evidence="1">
    <location>
        <begin position="134"/>
        <end position="155"/>
    </location>
</feature>
<feature type="transmembrane region" description="Helical" evidence="1">
    <location>
        <begin position="14"/>
        <end position="33"/>
    </location>
</feature>
<comment type="caution">
    <text evidence="2">The sequence shown here is derived from an EMBL/GenBank/DDBJ whole genome shotgun (WGS) entry which is preliminary data.</text>
</comment>
<protein>
    <recommendedName>
        <fullName evidence="4">ABC transporter permease</fullName>
    </recommendedName>
</protein>
<proteinExistence type="predicted"/>
<organism evidence="2 3">
    <name type="scientific">Corynebacterium diphtheriae bv. gravis</name>
    <dbReference type="NCBI Taxonomy" id="1720349"/>
    <lineage>
        <taxon>Bacteria</taxon>
        <taxon>Bacillati</taxon>
        <taxon>Actinomycetota</taxon>
        <taxon>Actinomycetes</taxon>
        <taxon>Mycobacteriales</taxon>
        <taxon>Corynebacteriaceae</taxon>
        <taxon>Corynebacterium</taxon>
    </lineage>
</organism>
<reference evidence="2 3" key="1">
    <citation type="submission" date="2015-09" db="EMBL/GenBank/DDBJ databases">
        <title>Genome sequencing of Corynebacterium diphtheriae Bv. Gravis strain DSM 44123.</title>
        <authorList>
            <person name="Sangal V."/>
            <person name="Burkovski A."/>
        </authorList>
    </citation>
    <scope>NUCLEOTIDE SEQUENCE [LARGE SCALE GENOMIC DNA]</scope>
    <source>
        <strain evidence="2 3">DSM 44123</strain>
    </source>
</reference>
<evidence type="ECO:0000256" key="1">
    <source>
        <dbReference type="SAM" id="Phobius"/>
    </source>
</evidence>
<feature type="transmembrane region" description="Helical" evidence="1">
    <location>
        <begin position="45"/>
        <end position="64"/>
    </location>
</feature>
<feature type="transmembrane region" description="Helical" evidence="1">
    <location>
        <begin position="162"/>
        <end position="180"/>
    </location>
</feature>